<dbReference type="PANTHER" id="PTHR38788:SF3">
    <property type="entry name" value="CLR5 DOMAIN-CONTAINING PROTEIN"/>
    <property type="match status" value="1"/>
</dbReference>
<reference evidence="2 3" key="1">
    <citation type="submission" date="2016-03" db="EMBL/GenBank/DDBJ databases">
        <authorList>
            <person name="Ploux O."/>
        </authorList>
    </citation>
    <scope>NUCLEOTIDE SEQUENCE [LARGE SCALE GENOMIC DNA]</scope>
    <source>
        <strain evidence="2 3">UAMH 11012</strain>
    </source>
</reference>
<dbReference type="EMBL" id="FJOG01000006">
    <property type="protein sequence ID" value="CZR55622.1"/>
    <property type="molecule type" value="Genomic_DNA"/>
</dbReference>
<gene>
    <name evidence="2" type="ORF">PAC_05510</name>
</gene>
<feature type="region of interest" description="Disordered" evidence="1">
    <location>
        <begin position="320"/>
        <end position="372"/>
    </location>
</feature>
<dbReference type="AlphaFoldDB" id="A0A1L7WS77"/>
<dbReference type="OrthoDB" id="10587365at2759"/>
<proteinExistence type="predicted"/>
<feature type="compositionally biased region" description="Acidic residues" evidence="1">
    <location>
        <begin position="320"/>
        <end position="333"/>
    </location>
</feature>
<dbReference type="Proteomes" id="UP000184330">
    <property type="component" value="Unassembled WGS sequence"/>
</dbReference>
<protein>
    <recommendedName>
        <fullName evidence="4">Clr5 domain-containing protein</fullName>
    </recommendedName>
</protein>
<dbReference type="PANTHER" id="PTHR38788">
    <property type="entry name" value="CLR5 DOMAIN-CONTAINING PROTEIN"/>
    <property type="match status" value="1"/>
</dbReference>
<feature type="compositionally biased region" description="Polar residues" evidence="1">
    <location>
        <begin position="361"/>
        <end position="372"/>
    </location>
</feature>
<evidence type="ECO:0000313" key="2">
    <source>
        <dbReference type="EMBL" id="CZR55622.1"/>
    </source>
</evidence>
<evidence type="ECO:0000313" key="3">
    <source>
        <dbReference type="Proteomes" id="UP000184330"/>
    </source>
</evidence>
<organism evidence="2 3">
    <name type="scientific">Phialocephala subalpina</name>
    <dbReference type="NCBI Taxonomy" id="576137"/>
    <lineage>
        <taxon>Eukaryota</taxon>
        <taxon>Fungi</taxon>
        <taxon>Dikarya</taxon>
        <taxon>Ascomycota</taxon>
        <taxon>Pezizomycotina</taxon>
        <taxon>Leotiomycetes</taxon>
        <taxon>Helotiales</taxon>
        <taxon>Mollisiaceae</taxon>
        <taxon>Phialocephala</taxon>
        <taxon>Phialocephala fortinii species complex</taxon>
    </lineage>
</organism>
<accession>A0A1L7WS77</accession>
<keyword evidence="3" id="KW-1185">Reference proteome</keyword>
<sequence length="392" mass="44798">MQFFEQERDFKPKKRKWKVKIKEWGFEKNIPLSDMSFIVAKAEKRKAEGKDTTFYRNGILVERSKVEQFKKRKLITPGDAILQDVSSEYSDSPYCAPLCQQLICADTPPQITYFTPKPDGFDEDTDTTNSQPPENILGHNSAFSRLHHRQETRDQILLVDITFDSVLTVLKAFQSLAPRLPFIINLTRSRLYLHFGGHRITAPEIPVKVVRLDLEHSLHHKHIILVLVEHCGHLQTQNRWSELLSAIHSAYQAIVLPGHGLLREFCSEQILLLKSALISIPRPLGQYASLDEVEEIWHLDNMLLEIVTAAPRSLGWIEGEEGSWSEDENDGSIDEERSLDRDEDIIMQDEGSAGKVESSMDARSSNKYGETFTESEVTGMSWDYSDLINSML</sequence>
<evidence type="ECO:0000256" key="1">
    <source>
        <dbReference type="SAM" id="MobiDB-lite"/>
    </source>
</evidence>
<evidence type="ECO:0008006" key="4">
    <source>
        <dbReference type="Google" id="ProtNLM"/>
    </source>
</evidence>
<name>A0A1L7WS77_9HELO</name>